<gene>
    <name evidence="2" type="ORF">ODALV1_LOCUS17438</name>
</gene>
<dbReference type="InterPro" id="IPR036865">
    <property type="entry name" value="CRAL-TRIO_dom_sf"/>
</dbReference>
<dbReference type="Pfam" id="PF00650">
    <property type="entry name" value="CRAL_TRIO"/>
    <property type="match status" value="1"/>
</dbReference>
<evidence type="ECO:0000313" key="2">
    <source>
        <dbReference type="EMBL" id="CAL8116891.1"/>
    </source>
</evidence>
<accession>A0ABP1R2J3</accession>
<dbReference type="PROSITE" id="PS50191">
    <property type="entry name" value="CRAL_TRIO"/>
    <property type="match status" value="1"/>
</dbReference>
<evidence type="ECO:0000313" key="3">
    <source>
        <dbReference type="Proteomes" id="UP001642540"/>
    </source>
</evidence>
<evidence type="ECO:0000259" key="1">
    <source>
        <dbReference type="PROSITE" id="PS50191"/>
    </source>
</evidence>
<dbReference type="EMBL" id="CAXLJM020000053">
    <property type="protein sequence ID" value="CAL8116891.1"/>
    <property type="molecule type" value="Genomic_DNA"/>
</dbReference>
<organism evidence="2 3">
    <name type="scientific">Orchesella dallaii</name>
    <dbReference type="NCBI Taxonomy" id="48710"/>
    <lineage>
        <taxon>Eukaryota</taxon>
        <taxon>Metazoa</taxon>
        <taxon>Ecdysozoa</taxon>
        <taxon>Arthropoda</taxon>
        <taxon>Hexapoda</taxon>
        <taxon>Collembola</taxon>
        <taxon>Entomobryomorpha</taxon>
        <taxon>Entomobryoidea</taxon>
        <taxon>Orchesellidae</taxon>
        <taxon>Orchesellinae</taxon>
        <taxon>Orchesella</taxon>
    </lineage>
</organism>
<proteinExistence type="predicted"/>
<sequence>MESCKTIANTSDCEEQGLNEMRCLIEEDWNTDDYNLEHITIILANAMDKLLFDEDIMNHGLTLIVNSNGLGFKHGMQFTLGSMLRLVHVFWYAYPIRIKGVYFVNVAIYLQYLHKLARPLFPKKLKERFFMTSDKKFEALYEAVSPKVLPKFLGGVHKNEDCFDLSYLPKSSQND</sequence>
<feature type="domain" description="CRAL-TRIO" evidence="1">
    <location>
        <begin position="34"/>
        <end position="161"/>
    </location>
</feature>
<dbReference type="CDD" id="cd00170">
    <property type="entry name" value="SEC14"/>
    <property type="match status" value="1"/>
</dbReference>
<dbReference type="InterPro" id="IPR001251">
    <property type="entry name" value="CRAL-TRIO_dom"/>
</dbReference>
<dbReference type="Proteomes" id="UP001642540">
    <property type="component" value="Unassembled WGS sequence"/>
</dbReference>
<comment type="caution">
    <text evidence="2">The sequence shown here is derived from an EMBL/GenBank/DDBJ whole genome shotgun (WGS) entry which is preliminary data.</text>
</comment>
<dbReference type="SUPFAM" id="SSF52087">
    <property type="entry name" value="CRAL/TRIO domain"/>
    <property type="match status" value="1"/>
</dbReference>
<dbReference type="PANTHER" id="PTHR10174:SF208">
    <property type="entry name" value="CRAL-TRIO DOMAIN-CONTAINING PROTEIN DDB_G0278031"/>
    <property type="match status" value="1"/>
</dbReference>
<dbReference type="SMART" id="SM00516">
    <property type="entry name" value="SEC14"/>
    <property type="match status" value="1"/>
</dbReference>
<name>A0ABP1R2J3_9HEXA</name>
<reference evidence="2 3" key="1">
    <citation type="submission" date="2024-08" db="EMBL/GenBank/DDBJ databases">
        <authorList>
            <person name="Cucini C."/>
            <person name="Frati F."/>
        </authorList>
    </citation>
    <scope>NUCLEOTIDE SEQUENCE [LARGE SCALE GENOMIC DNA]</scope>
</reference>
<protein>
    <recommendedName>
        <fullName evidence="1">CRAL-TRIO domain-containing protein</fullName>
    </recommendedName>
</protein>
<dbReference type="Gene3D" id="3.40.525.10">
    <property type="entry name" value="CRAL-TRIO lipid binding domain"/>
    <property type="match status" value="1"/>
</dbReference>
<dbReference type="PANTHER" id="PTHR10174">
    <property type="entry name" value="ALPHA-TOCOPHEROL TRANSFER PROTEIN-RELATED"/>
    <property type="match status" value="1"/>
</dbReference>
<keyword evidence="3" id="KW-1185">Reference proteome</keyword>